<dbReference type="GO" id="GO:0030425">
    <property type="term" value="C:dendrite"/>
    <property type="evidence" value="ECO:0007669"/>
    <property type="project" value="UniProtKB-SubCell"/>
</dbReference>
<dbReference type="GO" id="GO:0055038">
    <property type="term" value="C:recycling endosome membrane"/>
    <property type="evidence" value="ECO:0007669"/>
    <property type="project" value="UniProtKB-SubCell"/>
</dbReference>
<dbReference type="GO" id="GO:0003925">
    <property type="term" value="F:G protein activity"/>
    <property type="evidence" value="ECO:0007669"/>
    <property type="project" value="UniProtKB-EC"/>
</dbReference>
<dbReference type="SUPFAM" id="SSF52540">
    <property type="entry name" value="P-loop containing nucleoside triphosphate hydrolases"/>
    <property type="match status" value="1"/>
</dbReference>
<keyword evidence="25" id="KW-1185">Reference proteome</keyword>
<organism evidence="23">
    <name type="scientific">Lamprotornis superbus</name>
    <dbReference type="NCBI Taxonomy" id="245042"/>
    <lineage>
        <taxon>Eukaryota</taxon>
        <taxon>Metazoa</taxon>
        <taxon>Chordata</taxon>
        <taxon>Craniata</taxon>
        <taxon>Vertebrata</taxon>
        <taxon>Euteleostomi</taxon>
        <taxon>Archelosauria</taxon>
        <taxon>Archosauria</taxon>
        <taxon>Dinosauria</taxon>
        <taxon>Saurischia</taxon>
        <taxon>Theropoda</taxon>
        <taxon>Coelurosauria</taxon>
        <taxon>Aves</taxon>
        <taxon>Neognathae</taxon>
        <taxon>Neoaves</taxon>
        <taxon>Telluraves</taxon>
        <taxon>Australaves</taxon>
        <taxon>Passeriformes</taxon>
        <taxon>Sturnidae</taxon>
        <taxon>Lamprotornis</taxon>
    </lineage>
</organism>
<gene>
    <name evidence="24" type="ORF">IHE44_0014221</name>
    <name evidence="23" type="ORF">IHE44_005804</name>
</gene>
<dbReference type="SMART" id="SM00173">
    <property type="entry name" value="RAS"/>
    <property type="match status" value="1"/>
</dbReference>
<evidence type="ECO:0000256" key="3">
    <source>
        <dbReference type="ARBA" id="ARBA00004279"/>
    </source>
</evidence>
<evidence type="ECO:0000256" key="7">
    <source>
        <dbReference type="ARBA" id="ARBA00022448"/>
    </source>
</evidence>
<feature type="region of interest" description="Disordered" evidence="22">
    <location>
        <begin position="251"/>
        <end position="277"/>
    </location>
</feature>
<dbReference type="InterPro" id="IPR005225">
    <property type="entry name" value="Small_GTP-bd"/>
</dbReference>
<sequence length="277" mass="31178">MATTLDLVSGLKFADLGLPPSPLTPLLVPLSWHGEAWTHGWGCHPVTPDTRTGNLAGQQGFGKDMAQTVTWGTSPEGPRPSYMYKVVLLGSMSVGKSSLAYRYVRNDFRELLPTVGCSFFTQTLDLDEATVKFEIWDTAGQEKYHSVCHLYYRDAQAALLVYDIANKQTFSRAKLWLEELEKRFLPNEIVIALVGNKTDLAAEREVTTEEAEEFAQTKDLLFMETSAKSNYQVNDVFMSVVQELLKREKEKASKPYPHERSTVDLRGSEARPRCCRS</sequence>
<evidence type="ECO:0000256" key="22">
    <source>
        <dbReference type="SAM" id="MobiDB-lite"/>
    </source>
</evidence>
<dbReference type="Proteomes" id="UP000618051">
    <property type="component" value="Unassembled WGS sequence"/>
</dbReference>
<keyword evidence="9" id="KW-0479">Metal-binding</keyword>
<evidence type="ECO:0000256" key="17">
    <source>
        <dbReference type="ARBA" id="ARBA00023273"/>
    </source>
</evidence>
<dbReference type="NCBIfam" id="TIGR00231">
    <property type="entry name" value="small_GTP"/>
    <property type="match status" value="1"/>
</dbReference>
<dbReference type="GO" id="GO:0042470">
    <property type="term" value="C:melanosome"/>
    <property type="evidence" value="ECO:0007669"/>
    <property type="project" value="UniProtKB-SubCell"/>
</dbReference>
<evidence type="ECO:0000313" key="23">
    <source>
        <dbReference type="EMBL" id="KAG0115521.1"/>
    </source>
</evidence>
<keyword evidence="13" id="KW-0460">Magnesium</keyword>
<keyword evidence="17" id="KW-0966">Cell projection</keyword>
<dbReference type="PROSITE" id="PS51421">
    <property type="entry name" value="RAS"/>
    <property type="match status" value="1"/>
</dbReference>
<protein>
    <recommendedName>
        <fullName evidence="21">Ras-related protein Rab-17</fullName>
        <ecNumber evidence="6">3.6.5.2</ecNumber>
    </recommendedName>
</protein>
<dbReference type="OrthoDB" id="63533at2759"/>
<evidence type="ECO:0000256" key="20">
    <source>
        <dbReference type="ARBA" id="ARBA00047660"/>
    </source>
</evidence>
<comment type="similarity">
    <text evidence="5">Belongs to the small GTPase superfamily. Rab family.</text>
</comment>
<evidence type="ECO:0000256" key="14">
    <source>
        <dbReference type="ARBA" id="ARBA00022927"/>
    </source>
</evidence>
<keyword evidence="15" id="KW-0342">GTP-binding</keyword>
<evidence type="ECO:0000256" key="16">
    <source>
        <dbReference type="ARBA" id="ARBA00023136"/>
    </source>
</evidence>
<dbReference type="CDD" id="cd01860">
    <property type="entry name" value="Rab5_related"/>
    <property type="match status" value="1"/>
</dbReference>
<dbReference type="Pfam" id="PF00071">
    <property type="entry name" value="Ras"/>
    <property type="match status" value="1"/>
</dbReference>
<accession>A0A835NI91</accession>
<dbReference type="InterPro" id="IPR050209">
    <property type="entry name" value="Rab_GTPases_membrane_traffic"/>
</dbReference>
<comment type="catalytic activity">
    <reaction evidence="20">
        <text>GTP + H2O = GDP + phosphate + H(+)</text>
        <dbReference type="Rhea" id="RHEA:19669"/>
        <dbReference type="ChEBI" id="CHEBI:15377"/>
        <dbReference type="ChEBI" id="CHEBI:15378"/>
        <dbReference type="ChEBI" id="CHEBI:37565"/>
        <dbReference type="ChEBI" id="CHEBI:43474"/>
        <dbReference type="ChEBI" id="CHEBI:58189"/>
        <dbReference type="EC" id="3.6.5.2"/>
    </reaction>
    <physiologicalReaction direction="left-to-right" evidence="20">
        <dbReference type="Rhea" id="RHEA:19670"/>
    </physiologicalReaction>
</comment>
<keyword evidence="16" id="KW-0472">Membrane</keyword>
<keyword evidence="11" id="KW-0967">Endosome</keyword>
<evidence type="ECO:0000256" key="6">
    <source>
        <dbReference type="ARBA" id="ARBA00011984"/>
    </source>
</evidence>
<evidence type="ECO:0000256" key="5">
    <source>
        <dbReference type="ARBA" id="ARBA00006270"/>
    </source>
</evidence>
<proteinExistence type="inferred from homology"/>
<keyword evidence="18" id="KW-0449">Lipoprotein</keyword>
<dbReference type="GO" id="GO:0005525">
    <property type="term" value="F:GTP binding"/>
    <property type="evidence" value="ECO:0007669"/>
    <property type="project" value="UniProtKB-KW"/>
</dbReference>
<keyword evidence="10" id="KW-0547">Nucleotide-binding</keyword>
<evidence type="ECO:0000313" key="24">
    <source>
        <dbReference type="EMBL" id="KAI1236973.1"/>
    </source>
</evidence>
<dbReference type="PANTHER" id="PTHR47979">
    <property type="entry name" value="DRAB11-RELATED"/>
    <property type="match status" value="1"/>
</dbReference>
<dbReference type="InterPro" id="IPR027417">
    <property type="entry name" value="P-loop_NTPase"/>
</dbReference>
<evidence type="ECO:0000256" key="10">
    <source>
        <dbReference type="ARBA" id="ARBA00022741"/>
    </source>
</evidence>
<dbReference type="GO" id="GO:0120031">
    <property type="term" value="P:plasma membrane bounded cell projection assembly"/>
    <property type="evidence" value="ECO:0007669"/>
    <property type="project" value="UniProtKB-ARBA"/>
</dbReference>
<evidence type="ECO:0000256" key="13">
    <source>
        <dbReference type="ARBA" id="ARBA00022842"/>
    </source>
</evidence>
<keyword evidence="7" id="KW-0813">Transport</keyword>
<evidence type="ECO:0000256" key="4">
    <source>
        <dbReference type="ARBA" id="ARBA00004523"/>
    </source>
</evidence>
<reference evidence="23" key="1">
    <citation type="submission" date="2020-10" db="EMBL/GenBank/DDBJ databases">
        <title>Feather gene expression reveals the developmental basis of iridescence in African starlings.</title>
        <authorList>
            <person name="Rubenstein D.R."/>
        </authorList>
    </citation>
    <scope>NUCLEOTIDE SEQUENCE</scope>
    <source>
        <strain evidence="23">SS15</strain>
        <tissue evidence="23">Liver</tissue>
    </source>
</reference>
<evidence type="ECO:0000256" key="1">
    <source>
        <dbReference type="ARBA" id="ARBA00001946"/>
    </source>
</evidence>
<evidence type="ECO:0000256" key="21">
    <source>
        <dbReference type="ARBA" id="ARBA00067808"/>
    </source>
</evidence>
<dbReference type="GO" id="GO:0046872">
    <property type="term" value="F:metal ion binding"/>
    <property type="evidence" value="ECO:0007669"/>
    <property type="project" value="UniProtKB-KW"/>
</dbReference>
<evidence type="ECO:0000256" key="2">
    <source>
        <dbReference type="ARBA" id="ARBA00004223"/>
    </source>
</evidence>
<comment type="cofactor">
    <cofactor evidence="1">
        <name>Mg(2+)</name>
        <dbReference type="ChEBI" id="CHEBI:18420"/>
    </cofactor>
</comment>
<evidence type="ECO:0000256" key="15">
    <source>
        <dbReference type="ARBA" id="ARBA00023134"/>
    </source>
</evidence>
<keyword evidence="12" id="KW-0378">Hydrolase</keyword>
<dbReference type="GO" id="GO:0015031">
    <property type="term" value="P:protein transport"/>
    <property type="evidence" value="ECO:0007669"/>
    <property type="project" value="UniProtKB-KW"/>
</dbReference>
<keyword evidence="8" id="KW-0597">Phosphoprotein</keyword>
<dbReference type="EC" id="3.6.5.2" evidence="6"/>
<dbReference type="SMART" id="SM00174">
    <property type="entry name" value="RHO"/>
    <property type="match status" value="1"/>
</dbReference>
<dbReference type="Gene3D" id="3.40.50.300">
    <property type="entry name" value="P-loop containing nucleotide triphosphate hydrolases"/>
    <property type="match status" value="1"/>
</dbReference>
<reference evidence="24 25" key="2">
    <citation type="journal article" date="2021" name="J. Hered.">
        <title>Feather Gene Expression Elucidates the Developmental Basis of Plumage Iridescence in African Starlings.</title>
        <authorList>
            <person name="Rubenstein D.R."/>
            <person name="Corvelo A."/>
            <person name="MacManes M.D."/>
            <person name="Maia R."/>
            <person name="Narzisi G."/>
            <person name="Rousaki A."/>
            <person name="Vandenabeele P."/>
            <person name="Shawkey M.D."/>
            <person name="Solomon J."/>
        </authorList>
    </citation>
    <scope>NUCLEOTIDE SEQUENCE [LARGE SCALE GENOMIC DNA]</scope>
    <source>
        <strain evidence="24">SS15</strain>
    </source>
</reference>
<dbReference type="FunFam" id="3.40.50.300:FF:001282">
    <property type="entry name" value="RAB17, member RAS oncogene family"/>
    <property type="match status" value="1"/>
</dbReference>
<name>A0A835NI91_9PASS</name>
<keyword evidence="14" id="KW-0653">Protein transport</keyword>
<evidence type="ECO:0000256" key="18">
    <source>
        <dbReference type="ARBA" id="ARBA00023288"/>
    </source>
</evidence>
<dbReference type="PROSITE" id="PS51420">
    <property type="entry name" value="RHO"/>
    <property type="match status" value="1"/>
</dbReference>
<dbReference type="PRINTS" id="PR00449">
    <property type="entry name" value="RASTRNSFRMNG"/>
</dbReference>
<dbReference type="EMBL" id="JADDUC020000008">
    <property type="protein sequence ID" value="KAI1236973.1"/>
    <property type="molecule type" value="Genomic_DNA"/>
</dbReference>
<dbReference type="AlphaFoldDB" id="A0A835NI91"/>
<dbReference type="InterPro" id="IPR001806">
    <property type="entry name" value="Small_GTPase"/>
</dbReference>
<evidence type="ECO:0000256" key="9">
    <source>
        <dbReference type="ARBA" id="ARBA00022723"/>
    </source>
</evidence>
<evidence type="ECO:0000256" key="11">
    <source>
        <dbReference type="ARBA" id="ARBA00022753"/>
    </source>
</evidence>
<evidence type="ECO:0000313" key="25">
    <source>
        <dbReference type="Proteomes" id="UP000618051"/>
    </source>
</evidence>
<dbReference type="SMART" id="SM00175">
    <property type="entry name" value="RAB"/>
    <property type="match status" value="1"/>
</dbReference>
<dbReference type="EMBL" id="JADDUC010000219">
    <property type="protein sequence ID" value="KAG0115521.1"/>
    <property type="molecule type" value="Genomic_DNA"/>
</dbReference>
<comment type="caution">
    <text evidence="23">The sequence shown here is derived from an EMBL/GenBank/DDBJ whole genome shotgun (WGS) entry which is preliminary data.</text>
</comment>
<evidence type="ECO:0000256" key="8">
    <source>
        <dbReference type="ARBA" id="ARBA00022553"/>
    </source>
</evidence>
<comment type="subcellular location">
    <subcellularLocation>
        <location evidence="3">Cell projection</location>
        <location evidence="3">Dendrite</location>
    </subcellularLocation>
    <subcellularLocation>
        <location evidence="2">Melanosome</location>
    </subcellularLocation>
    <subcellularLocation>
        <location evidence="4">Recycling endosome membrane</location>
        <topology evidence="4">Lipid-anchor</topology>
        <orientation evidence="4">Cytoplasmic side</orientation>
    </subcellularLocation>
</comment>
<keyword evidence="19" id="KW-0636">Prenylation</keyword>
<evidence type="ECO:0000256" key="12">
    <source>
        <dbReference type="ARBA" id="ARBA00022801"/>
    </source>
</evidence>
<evidence type="ECO:0000256" key="19">
    <source>
        <dbReference type="ARBA" id="ARBA00023289"/>
    </source>
</evidence>
<dbReference type="PROSITE" id="PS51419">
    <property type="entry name" value="RAB"/>
    <property type="match status" value="1"/>
</dbReference>
<reference evidence="24" key="3">
    <citation type="submission" date="2022-01" db="EMBL/GenBank/DDBJ databases">
        <authorList>
            <person name="Rubenstein D.R."/>
        </authorList>
    </citation>
    <scope>NUCLEOTIDE SEQUENCE</scope>
    <source>
        <strain evidence="24">SS15</strain>
        <tissue evidence="24">Liver</tissue>
    </source>
</reference>
<dbReference type="SMART" id="SM00176">
    <property type="entry name" value="RAN"/>
    <property type="match status" value="1"/>
</dbReference>